<protein>
    <submittedName>
        <fullName evidence="1">Uncharacterized protein</fullName>
    </submittedName>
</protein>
<evidence type="ECO:0000313" key="2">
    <source>
        <dbReference type="Proteomes" id="UP000231379"/>
    </source>
</evidence>
<dbReference type="EMBL" id="PFBM01000010">
    <property type="protein sequence ID" value="PIR82620.1"/>
    <property type="molecule type" value="Genomic_DNA"/>
</dbReference>
<dbReference type="AlphaFoldDB" id="A0A2H0U8D2"/>
<comment type="caution">
    <text evidence="1">The sequence shown here is derived from an EMBL/GenBank/DDBJ whole genome shotgun (WGS) entry which is preliminary data.</text>
</comment>
<organism evidence="1 2">
    <name type="scientific">Candidatus Kaiserbacteria bacterium CG10_big_fil_rev_8_21_14_0_10_59_10</name>
    <dbReference type="NCBI Taxonomy" id="1974612"/>
    <lineage>
        <taxon>Bacteria</taxon>
        <taxon>Candidatus Kaiseribacteriota</taxon>
    </lineage>
</organism>
<reference evidence="2" key="1">
    <citation type="submission" date="2017-09" db="EMBL/GenBank/DDBJ databases">
        <title>Depth-based differentiation of microbial function through sediment-hosted aquifers and enrichment of novel symbionts in the deep terrestrial subsurface.</title>
        <authorList>
            <person name="Probst A.J."/>
            <person name="Ladd B."/>
            <person name="Jarett J.K."/>
            <person name="Geller-Mcgrath D.E."/>
            <person name="Sieber C.M.K."/>
            <person name="Emerson J.B."/>
            <person name="Anantharaman K."/>
            <person name="Thomas B.C."/>
            <person name="Malmstrom R."/>
            <person name="Stieglmeier M."/>
            <person name="Klingl A."/>
            <person name="Woyke T."/>
            <person name="Ryan C.M."/>
            <person name="Banfield J.F."/>
        </authorList>
    </citation>
    <scope>NUCLEOTIDE SEQUENCE [LARGE SCALE GENOMIC DNA]</scope>
</reference>
<proteinExistence type="predicted"/>
<accession>A0A2H0U8D2</accession>
<name>A0A2H0U8D2_9BACT</name>
<sequence length="140" mass="15711">MGGYRSCLVKGVDTLLPSKVIASMMQRANELQGSAAVIAVSHRIEIAPTHHRVHLRGDIVEAYDPPERLPQGADPRLYLDVGMRYFPARLVREMAGLPLHQGTDFVDGFLKSRVEHGEHVHAIVFADRWRHFASGMDFLK</sequence>
<dbReference type="Proteomes" id="UP000231379">
    <property type="component" value="Unassembled WGS sequence"/>
</dbReference>
<gene>
    <name evidence="1" type="ORF">COU20_01510</name>
</gene>
<evidence type="ECO:0000313" key="1">
    <source>
        <dbReference type="EMBL" id="PIR82620.1"/>
    </source>
</evidence>